<proteinExistence type="predicted"/>
<sequence length="62" mass="7253">QIFSIAQQKLLEPLPYEKDMSFLNLWYFLIRSRGLIRINLELSLSHLSESDYSSQNLPSLPV</sequence>
<accession>A0A943QYK2</accession>
<organism evidence="1 2">
    <name type="scientific">Streptococcus vestibularis</name>
    <dbReference type="NCBI Taxonomy" id="1343"/>
    <lineage>
        <taxon>Bacteria</taxon>
        <taxon>Bacillati</taxon>
        <taxon>Bacillota</taxon>
        <taxon>Bacilli</taxon>
        <taxon>Lactobacillales</taxon>
        <taxon>Streptococcaceae</taxon>
        <taxon>Streptococcus</taxon>
    </lineage>
</organism>
<name>A0A943QYK2_STRVE</name>
<reference evidence="1" key="1">
    <citation type="submission" date="2021-05" db="EMBL/GenBank/DDBJ databases">
        <title>Infant gut strain persistence is associated with maternal origin, phylogeny, and functional potential including surface adhesion and iron acquisition.</title>
        <authorList>
            <person name="Lou Y.C."/>
        </authorList>
    </citation>
    <scope>NUCLEOTIDE SEQUENCE</scope>
    <source>
        <strain evidence="1">L3_122_031G1_dasL3_122_031G1_maxbin2.maxbin.025s ta_sub</strain>
    </source>
</reference>
<feature type="non-terminal residue" evidence="1">
    <location>
        <position position="1"/>
    </location>
</feature>
<dbReference type="Proteomes" id="UP000703822">
    <property type="component" value="Unassembled WGS sequence"/>
</dbReference>
<evidence type="ECO:0000313" key="2">
    <source>
        <dbReference type="Proteomes" id="UP000703822"/>
    </source>
</evidence>
<evidence type="ECO:0000313" key="1">
    <source>
        <dbReference type="EMBL" id="MBS6098389.1"/>
    </source>
</evidence>
<protein>
    <submittedName>
        <fullName evidence="1">Uncharacterized protein</fullName>
    </submittedName>
</protein>
<dbReference type="AlphaFoldDB" id="A0A943QYK2"/>
<comment type="caution">
    <text evidence="1">The sequence shown here is derived from an EMBL/GenBank/DDBJ whole genome shotgun (WGS) entry which is preliminary data.</text>
</comment>
<dbReference type="EMBL" id="JAHAGS010000233">
    <property type="protein sequence ID" value="MBS6098389.1"/>
    <property type="molecule type" value="Genomic_DNA"/>
</dbReference>
<gene>
    <name evidence="1" type="ORF">KH901_08105</name>
</gene>